<reference evidence="3 5" key="1">
    <citation type="submission" date="2024-11" db="EMBL/GenBank/DDBJ databases">
        <title>Chromosome-level genome assembly of the freshwater bivalve Anodonta woodiana.</title>
        <authorList>
            <person name="Chen X."/>
        </authorList>
    </citation>
    <scope>NUCLEOTIDE SEQUENCE [LARGE SCALE GENOMIC DNA]</scope>
    <source>
        <strain evidence="3">MN2024</strain>
        <tissue evidence="3">Gills</tissue>
    </source>
</reference>
<accession>A0ABD3VFZ4</accession>
<organism evidence="3 5">
    <name type="scientific">Sinanodonta woodiana</name>
    <name type="common">Chinese pond mussel</name>
    <name type="synonym">Anodonta woodiana</name>
    <dbReference type="NCBI Taxonomy" id="1069815"/>
    <lineage>
        <taxon>Eukaryota</taxon>
        <taxon>Metazoa</taxon>
        <taxon>Spiralia</taxon>
        <taxon>Lophotrochozoa</taxon>
        <taxon>Mollusca</taxon>
        <taxon>Bivalvia</taxon>
        <taxon>Autobranchia</taxon>
        <taxon>Heteroconchia</taxon>
        <taxon>Palaeoheterodonta</taxon>
        <taxon>Unionida</taxon>
        <taxon>Unionoidea</taxon>
        <taxon>Unionidae</taxon>
        <taxon>Unioninae</taxon>
        <taxon>Sinanodonta</taxon>
    </lineage>
</organism>
<dbReference type="EMBL" id="JBJQND010000012">
    <property type="protein sequence ID" value="KAL3860510.1"/>
    <property type="molecule type" value="Genomic_DNA"/>
</dbReference>
<protein>
    <submittedName>
        <fullName evidence="3">Uncharacterized protein</fullName>
    </submittedName>
</protein>
<evidence type="ECO:0000313" key="3">
    <source>
        <dbReference type="EMBL" id="KAL3860510.1"/>
    </source>
</evidence>
<keyword evidence="5" id="KW-1185">Reference proteome</keyword>
<evidence type="ECO:0000313" key="4">
    <source>
        <dbReference type="EMBL" id="KAL3860530.1"/>
    </source>
</evidence>
<keyword evidence="2" id="KW-0472">Membrane</keyword>
<proteinExistence type="predicted"/>
<dbReference type="Proteomes" id="UP001634394">
    <property type="component" value="Unassembled WGS sequence"/>
</dbReference>
<name>A0ABD3VFZ4_SINWO</name>
<keyword evidence="2" id="KW-1133">Transmembrane helix</keyword>
<feature type="region of interest" description="Disordered" evidence="1">
    <location>
        <begin position="110"/>
        <end position="134"/>
    </location>
</feature>
<gene>
    <name evidence="3" type="ORF">ACJMK2_010630</name>
    <name evidence="4" type="ORF">ACJMK2_010648</name>
</gene>
<evidence type="ECO:0000256" key="2">
    <source>
        <dbReference type="SAM" id="Phobius"/>
    </source>
</evidence>
<dbReference type="EMBL" id="JBJQND010000012">
    <property type="protein sequence ID" value="KAL3860530.1"/>
    <property type="molecule type" value="Genomic_DNA"/>
</dbReference>
<sequence length="464" mass="53242">MSWWNYTFIRGGSLSTFQKYRQVCECSDGNRCRYWTSRLLPVVICSSFILYLFLYSNIFSSINIPRLFQNISGDPTAFWNNTLGSLSDIANLKNISKIQLLVPLIRSSINSSPSSNQSSPPPAIQITETNRPSPQTERILELTTWSLALQSIQKNVSSPWKERLRELTKNKTIPLLTLFTSWSDEEDKYQVHNLTTLNWLSLRPFVLPIVFTNETALANVCKSAGWVVLPLRVTAADGVPVLKYMYIDAMRKFESTFYAYANSDILFTDTLVDTLIEILQNNLTSQNFIQDNSTSKHHTLIIGRRTNVNNVTFNEGSSWSEITKVAKERGSLFQSDAEDYFIASSSYPWNDIPEIVIGRRAYDNWLVLNARKHKHQVIDATNTILAVHQTTKHGNYEGIGKNNTDYNDNLLVSLYKKIHYGWGFAECVEYQTMLLSFLVHREEVLHVALPLQAYHRIWHALLQF</sequence>
<feature type="transmembrane region" description="Helical" evidence="2">
    <location>
        <begin position="39"/>
        <end position="59"/>
    </location>
</feature>
<dbReference type="AlphaFoldDB" id="A0ABD3VFZ4"/>
<evidence type="ECO:0000313" key="5">
    <source>
        <dbReference type="Proteomes" id="UP001634394"/>
    </source>
</evidence>
<comment type="caution">
    <text evidence="3">The sequence shown here is derived from an EMBL/GenBank/DDBJ whole genome shotgun (WGS) entry which is preliminary data.</text>
</comment>
<keyword evidence="2" id="KW-0812">Transmembrane</keyword>
<evidence type="ECO:0000256" key="1">
    <source>
        <dbReference type="SAM" id="MobiDB-lite"/>
    </source>
</evidence>